<feature type="region of interest" description="Disordered" evidence="2">
    <location>
        <begin position="394"/>
        <end position="427"/>
    </location>
</feature>
<evidence type="ECO:0000313" key="7">
    <source>
        <dbReference type="Proteomes" id="UP000050502"/>
    </source>
</evidence>
<dbReference type="AlphaFoldDB" id="A0A0M9UCY6"/>
<reference evidence="6" key="3">
    <citation type="submission" date="2015-08" db="EMBL/GenBank/DDBJ databases">
        <title>Draft Genome Sequence of a Heterotrophic Facultative Anaerobic Bacterium Ardenticatena maritima Strain 110S.</title>
        <authorList>
            <person name="Kawaichi S."/>
            <person name="Yoshida T."/>
            <person name="Sako Y."/>
            <person name="Nakamura R."/>
        </authorList>
    </citation>
    <scope>NUCLEOTIDE SEQUENCE [LARGE SCALE GENOMIC DNA]</scope>
    <source>
        <strain evidence="6">110S</strain>
    </source>
</reference>
<reference evidence="5 7" key="2">
    <citation type="submission" date="2015-07" db="EMBL/GenBank/DDBJ databases">
        <title>Whole genome sequence of Ardenticatena maritima DSM 23922.</title>
        <authorList>
            <person name="Hemp J."/>
            <person name="Ward L.M."/>
            <person name="Pace L.A."/>
            <person name="Fischer W.W."/>
        </authorList>
    </citation>
    <scope>NUCLEOTIDE SEQUENCE [LARGE SCALE GENOMIC DNA]</scope>
    <source>
        <strain evidence="5 7">110S</strain>
    </source>
</reference>
<protein>
    <recommendedName>
        <fullName evidence="3">CN hydrolase domain-containing protein</fullName>
    </recommendedName>
</protein>
<sequence>MNTHITAAVVQASWRRLADADEVRSELKRYLRLVRNKGADLAVLPEQFGLMLAIPLASGLRGSLVKKAIGGRGFWGKLVGALSGGAAEILGGLPAVLPRLIAEQSDVMRDTYVELLSAAAREHAVYLVGGSLYLQDEDGQVRAMSPVFDRTGDLLGWQAKFHLDPMDEAYAMPGDTLNTFETEFGRLGVLLGGDILYPELTRALAYRGVVALANPALATTPAEWQRMRIVLNARAQENQIFAAQAFLIGDNEFTPEIGDTFEGKSGIVAPVELTPRTDGILVEVGSPKAEGVVSAAWDFAALRHLWETGSAQPRRTMRSHIFHDLLHFDYQSGATIEERFHAIEETRRHPVLPAPEPTVLRPEGEWPGEAEAKRIEAYEVPEEEIAPTGDLIADVSAEADALTGPLNAEETAETEEQPSDESGEQSA</sequence>
<evidence type="ECO:0000313" key="4">
    <source>
        <dbReference type="EMBL" id="GAP63464.1"/>
    </source>
</evidence>
<dbReference type="FunCoup" id="A0A0M9UCY6">
    <property type="interactions" value="5"/>
</dbReference>
<keyword evidence="1" id="KW-0378">Hydrolase</keyword>
<name>A0A0M9UCY6_9CHLR</name>
<dbReference type="InterPro" id="IPR036526">
    <property type="entry name" value="C-N_Hydrolase_sf"/>
</dbReference>
<comment type="caution">
    <text evidence="4">The sequence shown here is derived from an EMBL/GenBank/DDBJ whole genome shotgun (WGS) entry which is preliminary data.</text>
</comment>
<dbReference type="EMBL" id="LGKN01000003">
    <property type="protein sequence ID" value="KPL89500.1"/>
    <property type="molecule type" value="Genomic_DNA"/>
</dbReference>
<evidence type="ECO:0000256" key="2">
    <source>
        <dbReference type="SAM" id="MobiDB-lite"/>
    </source>
</evidence>
<dbReference type="InterPro" id="IPR003010">
    <property type="entry name" value="C-N_Hydrolase"/>
</dbReference>
<organism evidence="4 6">
    <name type="scientific">Ardenticatena maritima</name>
    <dbReference type="NCBI Taxonomy" id="872965"/>
    <lineage>
        <taxon>Bacteria</taxon>
        <taxon>Bacillati</taxon>
        <taxon>Chloroflexota</taxon>
        <taxon>Ardenticatenia</taxon>
        <taxon>Ardenticatenales</taxon>
        <taxon>Ardenticatenaceae</taxon>
        <taxon>Ardenticatena</taxon>
    </lineage>
</organism>
<dbReference type="RefSeq" id="WP_054493297.1">
    <property type="nucleotide sequence ID" value="NZ_BBZA01000147.1"/>
</dbReference>
<accession>A0A0M9UCY6</accession>
<dbReference type="EMBL" id="BBZA01000147">
    <property type="protein sequence ID" value="GAP63464.1"/>
    <property type="molecule type" value="Genomic_DNA"/>
</dbReference>
<dbReference type="PROSITE" id="PS50263">
    <property type="entry name" value="CN_HYDROLASE"/>
    <property type="match status" value="1"/>
</dbReference>
<evidence type="ECO:0000313" key="6">
    <source>
        <dbReference type="Proteomes" id="UP000037784"/>
    </source>
</evidence>
<evidence type="ECO:0000256" key="1">
    <source>
        <dbReference type="ARBA" id="ARBA00022801"/>
    </source>
</evidence>
<proteinExistence type="predicted"/>
<dbReference type="PANTHER" id="PTHR43674">
    <property type="entry name" value="NITRILASE C965.09-RELATED"/>
    <property type="match status" value="1"/>
</dbReference>
<dbReference type="SUPFAM" id="SSF56317">
    <property type="entry name" value="Carbon-nitrogen hydrolase"/>
    <property type="match status" value="1"/>
</dbReference>
<dbReference type="InParanoid" id="A0A0M9UCY6"/>
<reference evidence="4 6" key="1">
    <citation type="journal article" date="2015" name="Genome Announc.">
        <title>Draft Genome Sequence of a Heterotrophic Facultative Anaerobic Thermophilic Bacterium, Ardenticatena maritima Strain 110ST.</title>
        <authorList>
            <person name="Kawaichi S."/>
            <person name="Yoshida T."/>
            <person name="Sako Y."/>
            <person name="Nakamura R."/>
        </authorList>
    </citation>
    <scope>NUCLEOTIDE SEQUENCE [LARGE SCALE GENOMIC DNA]</scope>
    <source>
        <strain evidence="4 6">110S</strain>
    </source>
</reference>
<dbReference type="OrthoDB" id="9811121at2"/>
<gene>
    <name evidence="4" type="ORF">ARMA_1887</name>
    <name evidence="5" type="ORF">SE16_03470</name>
</gene>
<dbReference type="STRING" id="872965.SE16_03470"/>
<dbReference type="Pfam" id="PF00795">
    <property type="entry name" value="CN_hydrolase"/>
    <property type="match status" value="1"/>
</dbReference>
<evidence type="ECO:0000259" key="3">
    <source>
        <dbReference type="PROSITE" id="PS50263"/>
    </source>
</evidence>
<feature type="compositionally biased region" description="Acidic residues" evidence="2">
    <location>
        <begin position="410"/>
        <end position="427"/>
    </location>
</feature>
<dbReference type="PANTHER" id="PTHR43674:SF13">
    <property type="entry name" value="CN HYDROLASE DOMAIN-CONTAINING PROTEIN"/>
    <property type="match status" value="1"/>
</dbReference>
<evidence type="ECO:0000313" key="5">
    <source>
        <dbReference type="EMBL" id="KPL89500.1"/>
    </source>
</evidence>
<keyword evidence="6" id="KW-1185">Reference proteome</keyword>
<dbReference type="Gene3D" id="3.60.110.10">
    <property type="entry name" value="Carbon-nitrogen hydrolase"/>
    <property type="match status" value="1"/>
</dbReference>
<dbReference type="Proteomes" id="UP000037784">
    <property type="component" value="Unassembled WGS sequence"/>
</dbReference>
<dbReference type="GO" id="GO:0016811">
    <property type="term" value="F:hydrolase activity, acting on carbon-nitrogen (but not peptide) bonds, in linear amides"/>
    <property type="evidence" value="ECO:0007669"/>
    <property type="project" value="TreeGrafter"/>
</dbReference>
<feature type="domain" description="CN hydrolase" evidence="3">
    <location>
        <begin position="5"/>
        <end position="299"/>
    </location>
</feature>
<dbReference type="Proteomes" id="UP000050502">
    <property type="component" value="Unassembled WGS sequence"/>
</dbReference>
<dbReference type="InterPro" id="IPR050345">
    <property type="entry name" value="Aliph_Amidase/BUP"/>
</dbReference>